<evidence type="ECO:0000313" key="9">
    <source>
        <dbReference type="EMBL" id="ERH31700.1"/>
    </source>
</evidence>
<evidence type="ECO:0000256" key="7">
    <source>
        <dbReference type="HAMAP-Rule" id="MF_00631"/>
    </source>
</evidence>
<evidence type="ECO:0000256" key="3">
    <source>
        <dbReference type="ARBA" id="ARBA00022692"/>
    </source>
</evidence>
<evidence type="ECO:0000256" key="6">
    <source>
        <dbReference type="ARBA" id="ARBA00023306"/>
    </source>
</evidence>
<comment type="subcellular location">
    <subcellularLocation>
        <location evidence="7">Cell membrane</location>
        <topology evidence="7">Multi-pass membrane protein</topology>
    </subcellularLocation>
</comment>
<keyword evidence="5 7" id="KW-0472">Membrane</keyword>
<dbReference type="EMBL" id="AWSI01000009">
    <property type="protein sequence ID" value="ERH31700.1"/>
    <property type="molecule type" value="Genomic_DNA"/>
</dbReference>
<dbReference type="GO" id="GO:0005886">
    <property type="term" value="C:plasma membrane"/>
    <property type="evidence" value="ECO:0007669"/>
    <property type="project" value="UniProtKB-SubCell"/>
</dbReference>
<feature type="transmembrane region" description="Helical" evidence="7">
    <location>
        <begin position="101"/>
        <end position="122"/>
    </location>
</feature>
<evidence type="ECO:0000256" key="8">
    <source>
        <dbReference type="SAM" id="MobiDB-lite"/>
    </source>
</evidence>
<keyword evidence="1 7" id="KW-1003">Cell membrane</keyword>
<sequence length="156" mass="17410">MAENEETVDTVEELNTSAPEAADSEVNDVDVDDVAEEATEEVEEELSSEELAGIRAAEALKKTLDHPETLSPRVQAAVKRTEEETRRVEKAVEGTKSNPSWFVPLFSFFLVLGLIWVIVYYITPNNGYPIPGIGYWNLAIGFAIMMIGFVLMMSWH</sequence>
<dbReference type="RefSeq" id="WP_021617290.1">
    <property type="nucleotide sequence ID" value="NZ_KE952640.1"/>
</dbReference>
<name>U1QWE1_9BIFI</name>
<keyword evidence="4 7" id="KW-1133">Transmembrane helix</keyword>
<dbReference type="PATRIC" id="fig|1321816.3.peg.110"/>
<evidence type="ECO:0000256" key="1">
    <source>
        <dbReference type="ARBA" id="ARBA00022475"/>
    </source>
</evidence>
<comment type="similarity">
    <text evidence="7">Belongs to the CrgA family.</text>
</comment>
<organism evidence="9 10">
    <name type="scientific">Alloscardovia omnicolens F0580</name>
    <dbReference type="NCBI Taxonomy" id="1321816"/>
    <lineage>
        <taxon>Bacteria</taxon>
        <taxon>Bacillati</taxon>
        <taxon>Actinomycetota</taxon>
        <taxon>Actinomycetes</taxon>
        <taxon>Bifidobacteriales</taxon>
        <taxon>Bifidobacteriaceae</taxon>
        <taxon>Alloscardovia</taxon>
    </lineage>
</organism>
<dbReference type="Proteomes" id="UP000016519">
    <property type="component" value="Unassembled WGS sequence"/>
</dbReference>
<evidence type="ECO:0000256" key="2">
    <source>
        <dbReference type="ARBA" id="ARBA00022618"/>
    </source>
</evidence>
<reference evidence="9 10" key="1">
    <citation type="submission" date="2013-08" db="EMBL/GenBank/DDBJ databases">
        <authorList>
            <person name="Weinstock G."/>
            <person name="Sodergren E."/>
            <person name="Wylie T."/>
            <person name="Fulton L."/>
            <person name="Fulton R."/>
            <person name="Fronick C."/>
            <person name="O'Laughlin M."/>
            <person name="Godfrey J."/>
            <person name="Miner T."/>
            <person name="Herter B."/>
            <person name="Appelbaum E."/>
            <person name="Cordes M."/>
            <person name="Lek S."/>
            <person name="Wollam A."/>
            <person name="Pepin K.H."/>
            <person name="Palsikar V.B."/>
            <person name="Mitreva M."/>
            <person name="Wilson R.K."/>
        </authorList>
    </citation>
    <scope>NUCLEOTIDE SEQUENCE [LARGE SCALE GENOMIC DNA]</scope>
    <source>
        <strain evidence="9 10">F0580</strain>
    </source>
</reference>
<keyword evidence="6 7" id="KW-0131">Cell cycle</keyword>
<keyword evidence="10" id="KW-1185">Reference proteome</keyword>
<dbReference type="HOGENOM" id="CLU_109805_1_0_11"/>
<proteinExistence type="inferred from homology"/>
<feature type="region of interest" description="Disordered" evidence="8">
    <location>
        <begin position="1"/>
        <end position="29"/>
    </location>
</feature>
<dbReference type="AlphaFoldDB" id="U1QWE1"/>
<dbReference type="STRING" id="419015.HMPREF3214_00225"/>
<dbReference type="NCBIfam" id="NF002593">
    <property type="entry name" value="PRK02251.1-2"/>
    <property type="match status" value="1"/>
</dbReference>
<protein>
    <recommendedName>
        <fullName evidence="7">Cell division protein CrgA</fullName>
    </recommendedName>
</protein>
<gene>
    <name evidence="7" type="primary">crgA</name>
    <name evidence="9" type="ORF">HMPREF9244_00135</name>
</gene>
<comment type="caution">
    <text evidence="9">The sequence shown here is derived from an EMBL/GenBank/DDBJ whole genome shotgun (WGS) entry which is preliminary data.</text>
</comment>
<evidence type="ECO:0000313" key="10">
    <source>
        <dbReference type="Proteomes" id="UP000016519"/>
    </source>
</evidence>
<keyword evidence="3 7" id="KW-0812">Transmembrane</keyword>
<dbReference type="Pfam" id="PF06781">
    <property type="entry name" value="CrgA"/>
    <property type="match status" value="1"/>
</dbReference>
<dbReference type="HAMAP" id="MF_00631">
    <property type="entry name" value="CrgA"/>
    <property type="match status" value="1"/>
</dbReference>
<accession>U1QWE1</accession>
<evidence type="ECO:0000256" key="5">
    <source>
        <dbReference type="ARBA" id="ARBA00023136"/>
    </source>
</evidence>
<keyword evidence="2 7" id="KW-0132">Cell division</keyword>
<comment type="function">
    <text evidence="7">Involved in cell division.</text>
</comment>
<dbReference type="InterPro" id="IPR009619">
    <property type="entry name" value="CrgA"/>
</dbReference>
<feature type="compositionally biased region" description="Acidic residues" evidence="8">
    <location>
        <begin position="1"/>
        <end position="12"/>
    </location>
</feature>
<dbReference type="GO" id="GO:0051301">
    <property type="term" value="P:cell division"/>
    <property type="evidence" value="ECO:0007669"/>
    <property type="project" value="UniProtKB-UniRule"/>
</dbReference>
<evidence type="ECO:0000256" key="4">
    <source>
        <dbReference type="ARBA" id="ARBA00022989"/>
    </source>
</evidence>
<feature type="transmembrane region" description="Helical" evidence="7">
    <location>
        <begin position="134"/>
        <end position="155"/>
    </location>
</feature>